<organism evidence="1 2">
    <name type="scientific">Rosistilla oblonga</name>
    <dbReference type="NCBI Taxonomy" id="2527990"/>
    <lineage>
        <taxon>Bacteria</taxon>
        <taxon>Pseudomonadati</taxon>
        <taxon>Planctomycetota</taxon>
        <taxon>Planctomycetia</taxon>
        <taxon>Pirellulales</taxon>
        <taxon>Pirellulaceae</taxon>
        <taxon>Rosistilla</taxon>
    </lineage>
</organism>
<sequence>MNLPPDSRCRFDSLGGAGCSVQIEWRLQFSAEMKDMNCPQHNHPRFPQHDVFPVIERLQNRITDLETKLSQYESRDGSARYCFLKLEPRLPHVAILVS</sequence>
<protein>
    <submittedName>
        <fullName evidence="1">Uncharacterized protein</fullName>
    </submittedName>
</protein>
<dbReference type="Proteomes" id="UP000316770">
    <property type="component" value="Chromosome"/>
</dbReference>
<dbReference type="AlphaFoldDB" id="A0A518IXT4"/>
<accession>A0A518IXT4</accession>
<evidence type="ECO:0000313" key="2">
    <source>
        <dbReference type="Proteomes" id="UP000316770"/>
    </source>
</evidence>
<reference evidence="1 2" key="1">
    <citation type="submission" date="2019-02" db="EMBL/GenBank/DDBJ databases">
        <title>Deep-cultivation of Planctomycetes and their phenomic and genomic characterization uncovers novel biology.</title>
        <authorList>
            <person name="Wiegand S."/>
            <person name="Jogler M."/>
            <person name="Boedeker C."/>
            <person name="Pinto D."/>
            <person name="Vollmers J."/>
            <person name="Rivas-Marin E."/>
            <person name="Kohn T."/>
            <person name="Peeters S.H."/>
            <person name="Heuer A."/>
            <person name="Rast P."/>
            <person name="Oberbeckmann S."/>
            <person name="Bunk B."/>
            <person name="Jeske O."/>
            <person name="Meyerdierks A."/>
            <person name="Storesund J.E."/>
            <person name="Kallscheuer N."/>
            <person name="Luecker S."/>
            <person name="Lage O.M."/>
            <person name="Pohl T."/>
            <person name="Merkel B.J."/>
            <person name="Hornburger P."/>
            <person name="Mueller R.-W."/>
            <person name="Bruemmer F."/>
            <person name="Labrenz M."/>
            <person name="Spormann A.M."/>
            <person name="Op den Camp H."/>
            <person name="Overmann J."/>
            <person name="Amann R."/>
            <person name="Jetten M.S.M."/>
            <person name="Mascher T."/>
            <person name="Medema M.H."/>
            <person name="Devos D.P."/>
            <person name="Kaster A.-K."/>
            <person name="Ovreas L."/>
            <person name="Rohde M."/>
            <person name="Galperin M.Y."/>
            <person name="Jogler C."/>
        </authorList>
    </citation>
    <scope>NUCLEOTIDE SEQUENCE [LARGE SCALE GENOMIC DNA]</scope>
    <source>
        <strain evidence="1 2">Mal33</strain>
    </source>
</reference>
<gene>
    <name evidence="1" type="ORF">Mal33_39020</name>
</gene>
<proteinExistence type="predicted"/>
<keyword evidence="2" id="KW-1185">Reference proteome</keyword>
<dbReference type="EMBL" id="CP036318">
    <property type="protein sequence ID" value="QDV57887.1"/>
    <property type="molecule type" value="Genomic_DNA"/>
</dbReference>
<evidence type="ECO:0000313" key="1">
    <source>
        <dbReference type="EMBL" id="QDV57887.1"/>
    </source>
</evidence>
<name>A0A518IXT4_9BACT</name>